<feature type="non-terminal residue" evidence="2">
    <location>
        <position position="1"/>
    </location>
</feature>
<accession>A0AAV7M5X7</accession>
<dbReference type="AlphaFoldDB" id="A0AAV7M5X7"/>
<keyword evidence="3" id="KW-1185">Reference proteome</keyword>
<comment type="caution">
    <text evidence="2">The sequence shown here is derived from an EMBL/GenBank/DDBJ whole genome shotgun (WGS) entry which is preliminary data.</text>
</comment>
<evidence type="ECO:0000313" key="2">
    <source>
        <dbReference type="EMBL" id="KAJ1099186.1"/>
    </source>
</evidence>
<feature type="non-terminal residue" evidence="2">
    <location>
        <position position="108"/>
    </location>
</feature>
<sequence length="108" mass="12010">TPAGLPPPLTLEEIVVRLWQERLEITIAQYQWMVDEECEKYAPAPGPSSSSQQPVPPASRPHQYRWQLGVAHPHTTIPLLQTSYSIAKCCARPRCNTCGAILKMASSK</sequence>
<name>A0AAV7M5X7_PLEWA</name>
<evidence type="ECO:0000256" key="1">
    <source>
        <dbReference type="SAM" id="MobiDB-lite"/>
    </source>
</evidence>
<evidence type="ECO:0000313" key="3">
    <source>
        <dbReference type="Proteomes" id="UP001066276"/>
    </source>
</evidence>
<protein>
    <submittedName>
        <fullName evidence="2">Uncharacterized protein</fullName>
    </submittedName>
</protein>
<organism evidence="2 3">
    <name type="scientific">Pleurodeles waltl</name>
    <name type="common">Iberian ribbed newt</name>
    <dbReference type="NCBI Taxonomy" id="8319"/>
    <lineage>
        <taxon>Eukaryota</taxon>
        <taxon>Metazoa</taxon>
        <taxon>Chordata</taxon>
        <taxon>Craniata</taxon>
        <taxon>Vertebrata</taxon>
        <taxon>Euteleostomi</taxon>
        <taxon>Amphibia</taxon>
        <taxon>Batrachia</taxon>
        <taxon>Caudata</taxon>
        <taxon>Salamandroidea</taxon>
        <taxon>Salamandridae</taxon>
        <taxon>Pleurodelinae</taxon>
        <taxon>Pleurodeles</taxon>
    </lineage>
</organism>
<reference evidence="2" key="1">
    <citation type="journal article" date="2022" name="bioRxiv">
        <title>Sequencing and chromosome-scale assembly of the giantPleurodeles waltlgenome.</title>
        <authorList>
            <person name="Brown T."/>
            <person name="Elewa A."/>
            <person name="Iarovenko S."/>
            <person name="Subramanian E."/>
            <person name="Araus A.J."/>
            <person name="Petzold A."/>
            <person name="Susuki M."/>
            <person name="Suzuki K.-i.T."/>
            <person name="Hayashi T."/>
            <person name="Toyoda A."/>
            <person name="Oliveira C."/>
            <person name="Osipova E."/>
            <person name="Leigh N.D."/>
            <person name="Simon A."/>
            <person name="Yun M.H."/>
        </authorList>
    </citation>
    <scope>NUCLEOTIDE SEQUENCE</scope>
    <source>
        <strain evidence="2">20211129_DDA</strain>
        <tissue evidence="2">Liver</tissue>
    </source>
</reference>
<dbReference type="EMBL" id="JANPWB010000014">
    <property type="protein sequence ID" value="KAJ1099186.1"/>
    <property type="molecule type" value="Genomic_DNA"/>
</dbReference>
<feature type="region of interest" description="Disordered" evidence="1">
    <location>
        <begin position="41"/>
        <end position="62"/>
    </location>
</feature>
<proteinExistence type="predicted"/>
<dbReference type="Proteomes" id="UP001066276">
    <property type="component" value="Chromosome 10"/>
</dbReference>
<gene>
    <name evidence="2" type="ORF">NDU88_004290</name>
</gene>